<dbReference type="GO" id="GO:0016538">
    <property type="term" value="F:cyclin-dependent protein serine/threonine kinase regulator activity"/>
    <property type="evidence" value="ECO:0000318"/>
    <property type="project" value="GO_Central"/>
</dbReference>
<dbReference type="CDD" id="cd20525">
    <property type="entry name" value="CYCLIN_CCNH_rpt2"/>
    <property type="match status" value="1"/>
</dbReference>
<feature type="compositionally biased region" description="Basic residues" evidence="3">
    <location>
        <begin position="347"/>
        <end position="356"/>
    </location>
</feature>
<dbReference type="GO" id="GO:0070985">
    <property type="term" value="C:transcription factor TFIIK complex"/>
    <property type="evidence" value="ECO:0000318"/>
    <property type="project" value="GO_Central"/>
</dbReference>
<dbReference type="Gene3D" id="1.10.472.10">
    <property type="entry name" value="Cyclin-like"/>
    <property type="match status" value="2"/>
</dbReference>
<evidence type="ECO:0000313" key="5">
    <source>
        <dbReference type="EMBL" id="GAQ83756.1"/>
    </source>
</evidence>
<protein>
    <submittedName>
        <fullName evidence="5">Cyclin family protein</fullName>
    </submittedName>
</protein>
<evidence type="ECO:0000259" key="4">
    <source>
        <dbReference type="SMART" id="SM00385"/>
    </source>
</evidence>
<evidence type="ECO:0000256" key="2">
    <source>
        <dbReference type="RuleBase" id="RU000383"/>
    </source>
</evidence>
<sequence length="394" mass="43323">MLEVEGIFPGKHPSPVENSGCGAAYMADFSTSSQKKRWIFSAEEIHSKRASCNKKSAEALIKFGSTDLDAQAGLPDTGRAEGGLPGAGPSQGGAAPALPAVLSVADEAVLRRHYEGKLQPVCKAFSFPHKIQATALLYFKRFYLHHSVMDVDPKDIMLTCVYLACKVEESHVSADEFGKGIKQDPAAVLKNELPVLQALDFDLIVFPPYRALEGFCHDMEERSLVSSEERAAASTSGRDWLDEAMRTDASLMFLPGQIALAALRVYAQRERKERITGYVKETLERLQGAESLDRLSATLDDITAMVSSAGPLPEVAAVQKLDRQGKFCRKPELWRELESRKREEKKARKQQQKQKRASHDVQSREAPPEEDPAASQDMKRRKSEPAGSAAPPGT</sequence>
<dbReference type="Proteomes" id="UP000054558">
    <property type="component" value="Unassembled WGS sequence"/>
</dbReference>
<feature type="region of interest" description="Disordered" evidence="3">
    <location>
        <begin position="72"/>
        <end position="92"/>
    </location>
</feature>
<dbReference type="InterPro" id="IPR043198">
    <property type="entry name" value="Cyclin/Ssn8"/>
</dbReference>
<dbReference type="EMBL" id="DF237109">
    <property type="protein sequence ID" value="GAQ83756.1"/>
    <property type="molecule type" value="Genomic_DNA"/>
</dbReference>
<dbReference type="InterPro" id="IPR036915">
    <property type="entry name" value="Cyclin-like_sf"/>
</dbReference>
<feature type="compositionally biased region" description="Basic and acidic residues" evidence="3">
    <location>
        <begin position="335"/>
        <end position="346"/>
    </location>
</feature>
<feature type="domain" description="Cyclin-like" evidence="4">
    <location>
        <begin position="116"/>
        <end position="197"/>
    </location>
</feature>
<dbReference type="STRING" id="105231.A0A1Y1I4X4"/>
<dbReference type="GO" id="GO:0006357">
    <property type="term" value="P:regulation of transcription by RNA polymerase II"/>
    <property type="evidence" value="ECO:0007669"/>
    <property type="project" value="InterPro"/>
</dbReference>
<dbReference type="AlphaFoldDB" id="A0A1Y1I4X4"/>
<comment type="similarity">
    <text evidence="2">Belongs to the cyclin family.</text>
</comment>
<dbReference type="GO" id="GO:0006367">
    <property type="term" value="P:transcription initiation at RNA polymerase II promoter"/>
    <property type="evidence" value="ECO:0000318"/>
    <property type="project" value="GO_Central"/>
</dbReference>
<evidence type="ECO:0000313" key="6">
    <source>
        <dbReference type="Proteomes" id="UP000054558"/>
    </source>
</evidence>
<dbReference type="GO" id="GO:0005634">
    <property type="term" value="C:nucleus"/>
    <property type="evidence" value="ECO:0000318"/>
    <property type="project" value="GO_Central"/>
</dbReference>
<dbReference type="InterPro" id="IPR006671">
    <property type="entry name" value="Cyclin_N"/>
</dbReference>
<dbReference type="OMA" id="FRVEQNT"/>
<reference evidence="5 6" key="1">
    <citation type="journal article" date="2014" name="Nat. Commun.">
        <title>Klebsormidium flaccidum genome reveals primary factors for plant terrestrial adaptation.</title>
        <authorList>
            <person name="Hori K."/>
            <person name="Maruyama F."/>
            <person name="Fujisawa T."/>
            <person name="Togashi T."/>
            <person name="Yamamoto N."/>
            <person name="Seo M."/>
            <person name="Sato S."/>
            <person name="Yamada T."/>
            <person name="Mori H."/>
            <person name="Tajima N."/>
            <person name="Moriyama T."/>
            <person name="Ikeuchi M."/>
            <person name="Watanabe M."/>
            <person name="Wada H."/>
            <person name="Kobayashi K."/>
            <person name="Saito M."/>
            <person name="Masuda T."/>
            <person name="Sasaki-Sekimoto Y."/>
            <person name="Mashiguchi K."/>
            <person name="Awai K."/>
            <person name="Shimojima M."/>
            <person name="Masuda S."/>
            <person name="Iwai M."/>
            <person name="Nobusawa T."/>
            <person name="Narise T."/>
            <person name="Kondo S."/>
            <person name="Saito H."/>
            <person name="Sato R."/>
            <person name="Murakawa M."/>
            <person name="Ihara Y."/>
            <person name="Oshima-Yamada Y."/>
            <person name="Ohtaka K."/>
            <person name="Satoh M."/>
            <person name="Sonobe K."/>
            <person name="Ishii M."/>
            <person name="Ohtani R."/>
            <person name="Kanamori-Sato M."/>
            <person name="Honoki R."/>
            <person name="Miyazaki D."/>
            <person name="Mochizuki H."/>
            <person name="Umetsu J."/>
            <person name="Higashi K."/>
            <person name="Shibata D."/>
            <person name="Kamiya Y."/>
            <person name="Sato N."/>
            <person name="Nakamura Y."/>
            <person name="Tabata S."/>
            <person name="Ida S."/>
            <person name="Kurokawa K."/>
            <person name="Ohta H."/>
        </authorList>
    </citation>
    <scope>NUCLEOTIDE SEQUENCE [LARGE SCALE GENOMIC DNA]</scope>
    <source>
        <strain evidence="5 6">NIES-2285</strain>
    </source>
</reference>
<dbReference type="PANTHER" id="PTHR10026">
    <property type="entry name" value="CYCLIN"/>
    <property type="match status" value="1"/>
</dbReference>
<gene>
    <name evidence="5" type="ORF">KFL_001600260</name>
</gene>
<dbReference type="InterPro" id="IPR031658">
    <property type="entry name" value="Cyclin_C_2"/>
</dbReference>
<feature type="region of interest" description="Disordered" evidence="3">
    <location>
        <begin position="335"/>
        <end position="394"/>
    </location>
</feature>
<dbReference type="OrthoDB" id="340962at2759"/>
<keyword evidence="6" id="KW-1185">Reference proteome</keyword>
<proteinExistence type="inferred from homology"/>
<name>A0A1Y1I4X4_KLENI</name>
<evidence type="ECO:0000256" key="3">
    <source>
        <dbReference type="SAM" id="MobiDB-lite"/>
    </source>
</evidence>
<feature type="compositionally biased region" description="Basic and acidic residues" evidence="3">
    <location>
        <begin position="357"/>
        <end position="367"/>
    </location>
</feature>
<evidence type="ECO:0000256" key="1">
    <source>
        <dbReference type="ARBA" id="ARBA00023127"/>
    </source>
</evidence>
<dbReference type="Pfam" id="PF16899">
    <property type="entry name" value="Cyclin_C_2"/>
    <property type="match status" value="1"/>
</dbReference>
<dbReference type="SUPFAM" id="SSF47954">
    <property type="entry name" value="Cyclin-like"/>
    <property type="match status" value="2"/>
</dbReference>
<dbReference type="InterPro" id="IPR013763">
    <property type="entry name" value="Cyclin-like_dom"/>
</dbReference>
<feature type="compositionally biased region" description="Gly residues" evidence="3">
    <location>
        <begin position="80"/>
        <end position="91"/>
    </location>
</feature>
<organism evidence="5 6">
    <name type="scientific">Klebsormidium nitens</name>
    <name type="common">Green alga</name>
    <name type="synonym">Ulothrix nitens</name>
    <dbReference type="NCBI Taxonomy" id="105231"/>
    <lineage>
        <taxon>Eukaryota</taxon>
        <taxon>Viridiplantae</taxon>
        <taxon>Streptophyta</taxon>
        <taxon>Klebsormidiophyceae</taxon>
        <taxon>Klebsormidiales</taxon>
        <taxon>Klebsormidiaceae</taxon>
        <taxon>Klebsormidium</taxon>
    </lineage>
</organism>
<dbReference type="SMART" id="SM00385">
    <property type="entry name" value="CYCLIN"/>
    <property type="match status" value="1"/>
</dbReference>
<dbReference type="Pfam" id="PF00134">
    <property type="entry name" value="Cyclin_N"/>
    <property type="match status" value="1"/>
</dbReference>
<accession>A0A1Y1I4X4</accession>
<keyword evidence="1 2" id="KW-0195">Cyclin</keyword>